<evidence type="ECO:0000256" key="2">
    <source>
        <dbReference type="ARBA" id="ARBA00022737"/>
    </source>
</evidence>
<dbReference type="Pfam" id="PF14844">
    <property type="entry name" value="PH_BEACH"/>
    <property type="match status" value="1"/>
</dbReference>
<evidence type="ECO:0000313" key="7">
    <source>
        <dbReference type="EMBL" id="KAG8486298.1"/>
    </source>
</evidence>
<dbReference type="InterPro" id="IPR001680">
    <property type="entry name" value="WD40_rpt"/>
</dbReference>
<feature type="compositionally biased region" description="Polar residues" evidence="4">
    <location>
        <begin position="1383"/>
        <end position="1397"/>
    </location>
</feature>
<dbReference type="PROSITE" id="PS50294">
    <property type="entry name" value="WD_REPEATS_REGION"/>
    <property type="match status" value="1"/>
</dbReference>
<dbReference type="InterPro" id="IPR000409">
    <property type="entry name" value="BEACH_dom"/>
</dbReference>
<proteinExistence type="predicted"/>
<evidence type="ECO:0000256" key="1">
    <source>
        <dbReference type="ARBA" id="ARBA00022574"/>
    </source>
</evidence>
<feature type="region of interest" description="Disordered" evidence="4">
    <location>
        <begin position="2730"/>
        <end position="2749"/>
    </location>
</feature>
<dbReference type="InterPro" id="IPR011993">
    <property type="entry name" value="PH-like_dom_sf"/>
</dbReference>
<dbReference type="PROSITE" id="PS50197">
    <property type="entry name" value="BEACH"/>
    <property type="match status" value="1"/>
</dbReference>
<dbReference type="Proteomes" id="UP000701853">
    <property type="component" value="Chromosome 8"/>
</dbReference>
<dbReference type="InterPro" id="IPR036322">
    <property type="entry name" value="WD40_repeat_dom_sf"/>
</dbReference>
<evidence type="ECO:0000256" key="3">
    <source>
        <dbReference type="PROSITE-ProRule" id="PRU00221"/>
    </source>
</evidence>
<dbReference type="OrthoDB" id="26681at2759"/>
<dbReference type="CDD" id="cd06071">
    <property type="entry name" value="Beach"/>
    <property type="match status" value="1"/>
</dbReference>
<feature type="region of interest" description="Disordered" evidence="4">
    <location>
        <begin position="961"/>
        <end position="1021"/>
    </location>
</feature>
<dbReference type="InterPro" id="IPR015943">
    <property type="entry name" value="WD40/YVTN_repeat-like_dom_sf"/>
</dbReference>
<dbReference type="SUPFAM" id="SSF50978">
    <property type="entry name" value="WD40 repeat-like"/>
    <property type="match status" value="1"/>
</dbReference>
<evidence type="ECO:0008006" key="9">
    <source>
        <dbReference type="Google" id="ProtNLM"/>
    </source>
</evidence>
<evidence type="ECO:0000259" key="6">
    <source>
        <dbReference type="PROSITE" id="PS51783"/>
    </source>
</evidence>
<dbReference type="SMART" id="SM01026">
    <property type="entry name" value="Beach"/>
    <property type="match status" value="1"/>
</dbReference>
<feature type="region of interest" description="Disordered" evidence="4">
    <location>
        <begin position="1"/>
        <end position="35"/>
    </location>
</feature>
<dbReference type="EMBL" id="JAHUZN010000008">
    <property type="protein sequence ID" value="KAG8486298.1"/>
    <property type="molecule type" value="Genomic_DNA"/>
</dbReference>
<organism evidence="7 8">
    <name type="scientific">Gossypium anomalum</name>
    <dbReference type="NCBI Taxonomy" id="47600"/>
    <lineage>
        <taxon>Eukaryota</taxon>
        <taxon>Viridiplantae</taxon>
        <taxon>Streptophyta</taxon>
        <taxon>Embryophyta</taxon>
        <taxon>Tracheophyta</taxon>
        <taxon>Spermatophyta</taxon>
        <taxon>Magnoliopsida</taxon>
        <taxon>eudicotyledons</taxon>
        <taxon>Gunneridae</taxon>
        <taxon>Pentapetalae</taxon>
        <taxon>rosids</taxon>
        <taxon>malvids</taxon>
        <taxon>Malvales</taxon>
        <taxon>Malvaceae</taxon>
        <taxon>Malvoideae</taxon>
        <taxon>Gossypium</taxon>
    </lineage>
</organism>
<dbReference type="InterPro" id="IPR046851">
    <property type="entry name" value="NBCH_WD40"/>
</dbReference>
<dbReference type="Pfam" id="PF02138">
    <property type="entry name" value="Beach"/>
    <property type="match status" value="1"/>
</dbReference>
<dbReference type="InterPro" id="IPR023362">
    <property type="entry name" value="PH-BEACH_dom"/>
</dbReference>
<dbReference type="FunFam" id="1.10.1540.10:FF:000001">
    <property type="entry name" value="neurobeachin isoform X1"/>
    <property type="match status" value="1"/>
</dbReference>
<sequence>MENDYSSTSELRHDSGYSSLGSPIKPKPKADMPTVSSELLHLVDSAIMGRPESLEKLKNIVSESESFGSKEDVDCSPFLVVDSLIATMGGIESFEEDDENSPPSVMLNSRAAVVAGELIPWLPWEGDSDIVMSARTRMVRGLLVILRACTRNRAMCSMAGLLGVLLRSAENIFTQDVGSIKQMKWDGTPLCYCIQHLAGHSLSVIDLHRWFQVVTRTITTIWAPHLMLALEKAVCGKESRGPACTFEFFGECSGLLASGDSRWPFTNGYAFSTWIYIESFADSLNTATAAAAIAAAAAAESGKSSAMSAAAAASALAGEGTALMPRLFSFLSTDNQGIEAYFHAQFLVVESGNGKGKKASVHFTHPFKPQCWYFIGLEHVCRQGLIGKAENELRLYIDGSLYESRLFEFPRISKPLAFCCIGTSPPPTTASLQNSQPQCPLFAEMGPVYIFKEPIGPERMARMASRGGDMLPSFGNGAGLPWLATNDHVQRMAEESSLLDAEIGSSLYVLYHPCLLSGRFCPDASPSGAADSNEVSENTKISLCGCACFLSYALFYLSMFLNQRFDMILVADQKFNTTDDWILLVDQKSDIIKFEEIDKRIKTHRIFTFFLPIWLLHHIYTWNWLPSFHSFAFKNWFVLAKLPFFGDSGIARRPAEVIGQVHIATRMRAVEAIWALAYGGPMSLLPLAISNVHQGSLEPEKGSPPLSLATASLAAPIFRIISVAINHPGNNEEIYRRRGPEILSRILNYLLQTLSSLGAGKDDGGRDEELVASVVSICLFQKHNYALKVQLFSTLLLDFKIWRFCSYGLQKKLLSSLADMVFTESSVMRDANAMQMLLDECRRCYWTIREKDSLDSFSLNGDMRPMGEVNALVDELLVVIELLIGAAPPSMAADDVCCLLGFMVDCPQSNQVARVLHLIHRLVVQPNATRAQTFAEAFIGSGGIETLLVLLQREAKAGDHYIPETNTRADESSSVQRSEPGDSGGGVPGQSQNEGSLKERDQTSEKKDFESQPLGCGVFSPSTKVERMSSVSENTFMKNLSADNARNNVYNFDKNDGIVVGIIGLLGALVACGHLKFGSPVSSEMTSSLFGAELNDAGGGMFEDKVSLLLFALQKALQAAPNRLMTTNVYMALLGASINASSTEDGSNLYDSSNHFEHLQLLLVLLRVLPHAPRAFQSRALQDLLFLACSHPENRSRLTKMEEWPEWILEVHISNYEMDARKQSCSVNLGDIEDLIHNFLIIMLEHSMRQKDGWKDIEATIHCAEWLSIVGGSSTRDKRIRREESLPIFKRRLLGGLMDFATRELQAQQTQLIAAASAGVAAEGLSAKDAKAEAENAAQLSVFLVENAIVILMLIEDHFRLQSKISNASRKVDGNASPVHIASSLNNHSNSTVSISRESSEAEDDDISVDTGGLPFDVCILSSRRNICIAYLKLYLNIALTSSPLSLALICVVYTLHVQLLNKVLSSNADANWQISATAMERLTAAAAAEPYDSVSAAFVSYGSCAMDIAEGWKYRSRLWYGLGLSEKEVGIGGGGSGWELWNAALQKDANGNWIELPLVKKSVNMLQALLLDDSGLGDCLGMGGGSGTGMGGMAALYQLLDSDQPFFCMLRMVLLSMREEDTGQDNMLTRNVGIEDGMSEGVNHQGGNNMSLDDSAQMAVGKPWSSLVCSVLSPILNMPISDSKRQRVLVASSVLYSEVWHAVGRDRKPLRKQYLEAIVPPFVAVLRRWRPVLAGIHDLATPDGLNPLTVDNRILAADAPPLEAALAMVSPAWAAAFASPPAAMGLAMIAAGASGAETPAPPTTAHLKRDSSMLERKTAKLTTFSSFQKPLEVPTKTPSHPRDKAAAKAAALAAARDLERNAKIGSGRGLSAVAMATSAQRRNASDMERVKRWNDSEAMGVAWMECLQPFDTKSVYGKDFNALSYKFIAVLVASFALARNIQRSETDRRGQVDLVAQYRLFTGIRAWRKLIHYLIEMKCLFGPLGDQFSSQAHIFWKLEFMESSSRMRPCLRRNYIGTDHIGATSSFENQNDVKKNQENVISSCNAPIIAAEAISMELVNEDDEQPEIDNVDNRTYKNGQNGEDPPGLSRITEQPLQKSIESAYTKLASVQDLVQSSSAIAPGYVPSEHDDRIVFELPSSMVLQLKVLRGTFQVTTTRINFIVDNIESSIGPDGSEGNSKHLLLHLILLVYLFHRYLLRRSALELFMIDRSNFFFDFGSSEGRRNAYRAIVQARPPHLSNIYLATQRPEQLLKKTQLMERWARWEISNFEYLMQLNTLAGRTYNDITQYPVFPWILSDYNSKSLDLADPSAFRDLSKPIGALNPGRLKKFQERYASFDDSVIPKFHYSSHYSSAGTVLYYLVRVEPFTYLSIQMQGRNFGQADRVFSDVAATWKGVLEDMSDVKELVPELFYLPEMLTNEKSIDFGTTQSGGKLGSVKLPPWAENPVDFIHKHRMALESEHVSTHLHEWIDLIFGYKQRGKEAISANNTFSYITYEGTVNIDKISDPVKQHAIQDQIAYFGQTPSQLLTVPHMKKMPLSKALHLQTIFRNPKEVKPYAVPVPERCNLPAAAIHASEDAVIIVDRNVPAARIAQHKWQPYTPDDQGKPFVFQHGQATASSASGALTRMFKAPGGSGSDECQFPQALAFASSGIRSSSIVSITCDKVIITGGHADNSIKILSPDGANTLETAFGHCAPVTCLSLSPDSNYLVTGSRDSTVLLWRIYRANTSGSNSTPEPPASPRRPPSPARANLAKIIADKSRQHWIEGPIHVLRGHHKEILCCCVSTDLGLVVSCGLSSDVLLHSIRRGRLIRRLAGVEADAICLSSEGIILTWNQSKRTLSTFTLNGVLVARAQLPSLGGVGCMEISMDGKSALIGMNSTLRNNSRDSSLKKAVVDDSALESEENKSNKLDIPSPSICFLDLHTLKVFHVLKLKEGQDITALALNEDNTNLLVSTADKQLIVFTDPALSKKSGGSAA</sequence>
<dbReference type="Gene3D" id="2.130.10.10">
    <property type="entry name" value="YVTN repeat-like/Quinoprotein amine dehydrogenase"/>
    <property type="match status" value="1"/>
</dbReference>
<dbReference type="Pfam" id="PF15787">
    <property type="entry name" value="DUF4704"/>
    <property type="match status" value="2"/>
</dbReference>
<keyword evidence="2" id="KW-0677">Repeat</keyword>
<evidence type="ECO:0000313" key="8">
    <source>
        <dbReference type="Proteomes" id="UP000701853"/>
    </source>
</evidence>
<dbReference type="Gene3D" id="1.10.1540.10">
    <property type="entry name" value="BEACH domain"/>
    <property type="match status" value="1"/>
</dbReference>
<feature type="domain" description="BEACH" evidence="5">
    <location>
        <begin position="2247"/>
        <end position="2536"/>
    </location>
</feature>
<dbReference type="SUPFAM" id="SSF50729">
    <property type="entry name" value="PH domain-like"/>
    <property type="match status" value="1"/>
</dbReference>
<feature type="compositionally biased region" description="Pro residues" evidence="4">
    <location>
        <begin position="2736"/>
        <end position="2748"/>
    </location>
</feature>
<dbReference type="SUPFAM" id="SSF81837">
    <property type="entry name" value="BEACH domain"/>
    <property type="match status" value="1"/>
</dbReference>
<accession>A0A8J5YLA5</accession>
<dbReference type="PANTHER" id="PTHR13743:SF157">
    <property type="entry name" value="BEACH DOMAIN-CONTAINING PROTEIN C2"/>
    <property type="match status" value="1"/>
</dbReference>
<evidence type="ECO:0000256" key="4">
    <source>
        <dbReference type="SAM" id="MobiDB-lite"/>
    </source>
</evidence>
<dbReference type="PANTHER" id="PTHR13743">
    <property type="entry name" value="BEIGE/BEACH-RELATED"/>
    <property type="match status" value="1"/>
</dbReference>
<dbReference type="InterPro" id="IPR031570">
    <property type="entry name" value="NBEA/BDCP_DUF4704"/>
</dbReference>
<dbReference type="InterPro" id="IPR036372">
    <property type="entry name" value="BEACH_dom_sf"/>
</dbReference>
<keyword evidence="8" id="KW-1185">Reference proteome</keyword>
<keyword evidence="1 3" id="KW-0853">WD repeat</keyword>
<evidence type="ECO:0000259" key="5">
    <source>
        <dbReference type="PROSITE" id="PS50197"/>
    </source>
</evidence>
<gene>
    <name evidence="7" type="ORF">CXB51_019687</name>
</gene>
<dbReference type="Gene3D" id="2.30.29.30">
    <property type="entry name" value="Pleckstrin-homology domain (PH domain)/Phosphotyrosine-binding domain (PTB)"/>
    <property type="match status" value="1"/>
</dbReference>
<dbReference type="InterPro" id="IPR050865">
    <property type="entry name" value="BEACH_Domain"/>
</dbReference>
<reference evidence="7 8" key="1">
    <citation type="journal article" date="2021" name="bioRxiv">
        <title>The Gossypium anomalum genome as a resource for cotton improvement and evolutionary analysis of hybrid incompatibility.</title>
        <authorList>
            <person name="Grover C.E."/>
            <person name="Yuan D."/>
            <person name="Arick M.A."/>
            <person name="Miller E.R."/>
            <person name="Hu G."/>
            <person name="Peterson D.G."/>
            <person name="Wendel J.F."/>
            <person name="Udall J.A."/>
        </authorList>
    </citation>
    <scope>NUCLEOTIDE SEQUENCE [LARGE SCALE GENOMIC DNA]</scope>
    <source>
        <strain evidence="7">JFW-Udall</strain>
        <tissue evidence="7">Leaf</tissue>
    </source>
</reference>
<dbReference type="Pfam" id="PF20426">
    <property type="entry name" value="NBCH_WD40"/>
    <property type="match status" value="1"/>
</dbReference>
<feature type="repeat" description="WD" evidence="3">
    <location>
        <begin position="2691"/>
        <end position="2732"/>
    </location>
</feature>
<name>A0A8J5YLA5_9ROSI</name>
<protein>
    <recommendedName>
        <fullName evidence="9">BEACH domain-containing protein</fullName>
    </recommendedName>
</protein>
<dbReference type="SMART" id="SM00320">
    <property type="entry name" value="WD40"/>
    <property type="match status" value="3"/>
</dbReference>
<dbReference type="PROSITE" id="PS51783">
    <property type="entry name" value="PH_BEACH"/>
    <property type="match status" value="1"/>
</dbReference>
<feature type="region of interest" description="Disordered" evidence="4">
    <location>
        <begin position="2070"/>
        <end position="2091"/>
    </location>
</feature>
<feature type="region of interest" description="Disordered" evidence="4">
    <location>
        <begin position="1381"/>
        <end position="1406"/>
    </location>
</feature>
<feature type="compositionally biased region" description="Basic and acidic residues" evidence="4">
    <location>
        <begin position="996"/>
        <end position="1010"/>
    </location>
</feature>
<comment type="caution">
    <text evidence="7">The sequence shown here is derived from an EMBL/GenBank/DDBJ whole genome shotgun (WGS) entry which is preliminary data.</text>
</comment>
<feature type="domain" description="BEACH-type PH" evidence="6">
    <location>
        <begin position="2129"/>
        <end position="2232"/>
    </location>
</feature>
<feature type="compositionally biased region" description="Basic and acidic residues" evidence="4">
    <location>
        <begin position="961"/>
        <end position="971"/>
    </location>
</feature>
<dbReference type="PROSITE" id="PS50082">
    <property type="entry name" value="WD_REPEATS_2"/>
    <property type="match status" value="1"/>
</dbReference>
<dbReference type="CDD" id="cd01201">
    <property type="entry name" value="PH_BEACH"/>
    <property type="match status" value="1"/>
</dbReference>